<accession>K2RM74</accession>
<dbReference type="EMBL" id="AHHD01000378">
    <property type="protein sequence ID" value="EKG13922.1"/>
    <property type="molecule type" value="Genomic_DNA"/>
</dbReference>
<sequence length="195" mass="21999">METVTDALHPTFFSFFFFHCDRNSSSADLLAADPLSSTNQSHILHYQQSPSRQGVQHNISSFTKMSAISFPFYSTPMRRCSTNIARFLESHNEEHKTSPRHILARRFLSLSEIRNTYLDTLPAYDADGEYTTDSTPWMTPPVTKAITACLAPPKTEGKRVKELYGLVKANDAESDCVPTVECLAMPRNIFPDTEK</sequence>
<gene>
    <name evidence="1" type="ORF">MPH_08921</name>
</gene>
<comment type="caution">
    <text evidence="1">The sequence shown here is derived from an EMBL/GenBank/DDBJ whole genome shotgun (WGS) entry which is preliminary data.</text>
</comment>
<name>K2RM74_MACPH</name>
<reference evidence="1 2" key="1">
    <citation type="journal article" date="2012" name="BMC Genomics">
        <title>Tools to kill: Genome of one of the most destructive plant pathogenic fungi Macrophomina phaseolina.</title>
        <authorList>
            <person name="Islam M.S."/>
            <person name="Haque M.S."/>
            <person name="Islam M.M."/>
            <person name="Emdad E.M."/>
            <person name="Halim A."/>
            <person name="Hossen Q.M.M."/>
            <person name="Hossain M.Z."/>
            <person name="Ahmed B."/>
            <person name="Rahim S."/>
            <person name="Rahman M.S."/>
            <person name="Alam M.M."/>
            <person name="Hou S."/>
            <person name="Wan X."/>
            <person name="Saito J.A."/>
            <person name="Alam M."/>
        </authorList>
    </citation>
    <scope>NUCLEOTIDE SEQUENCE [LARGE SCALE GENOMIC DNA]</scope>
    <source>
        <strain evidence="1 2">MS6</strain>
    </source>
</reference>
<dbReference type="HOGENOM" id="CLU_1396580_0_0_1"/>
<dbReference type="InParanoid" id="K2RM74"/>
<evidence type="ECO:0000313" key="2">
    <source>
        <dbReference type="Proteomes" id="UP000007129"/>
    </source>
</evidence>
<protein>
    <submittedName>
        <fullName evidence="1">Uncharacterized protein</fullName>
    </submittedName>
</protein>
<dbReference type="Proteomes" id="UP000007129">
    <property type="component" value="Unassembled WGS sequence"/>
</dbReference>
<evidence type="ECO:0000313" key="1">
    <source>
        <dbReference type="EMBL" id="EKG13922.1"/>
    </source>
</evidence>
<organism evidence="1 2">
    <name type="scientific">Macrophomina phaseolina (strain MS6)</name>
    <name type="common">Charcoal rot fungus</name>
    <dbReference type="NCBI Taxonomy" id="1126212"/>
    <lineage>
        <taxon>Eukaryota</taxon>
        <taxon>Fungi</taxon>
        <taxon>Dikarya</taxon>
        <taxon>Ascomycota</taxon>
        <taxon>Pezizomycotina</taxon>
        <taxon>Dothideomycetes</taxon>
        <taxon>Dothideomycetes incertae sedis</taxon>
        <taxon>Botryosphaeriales</taxon>
        <taxon>Botryosphaeriaceae</taxon>
        <taxon>Macrophomina</taxon>
    </lineage>
</organism>
<dbReference type="AlphaFoldDB" id="K2RM74"/>
<proteinExistence type="predicted"/>
<dbReference type="VEuPathDB" id="FungiDB:MPH_08921"/>